<name>A0A7W7P3V5_PSENT</name>
<keyword evidence="1" id="KW-1133">Transmembrane helix</keyword>
<evidence type="ECO:0000256" key="1">
    <source>
        <dbReference type="SAM" id="Phobius"/>
    </source>
</evidence>
<gene>
    <name evidence="2" type="ORF">HNP46_004543</name>
</gene>
<feature type="transmembrane region" description="Helical" evidence="1">
    <location>
        <begin position="69"/>
        <end position="90"/>
    </location>
</feature>
<sequence length="328" mass="34714">MDTRTRTRRANRLQIWTLGAGLIFLSLLLAWLLVSLWPQHYPKFPLAGTEGDAGAQCLLGWCPGPDARLLVMVMVAGGLGSFVHIAKSFGDFVGNDRFMASWIWWYILKPFIGMILALMLYLVIRGGFLTVGTTAAADDGVVNVNLYGLVGMACLAGMFAKQATDKLGELFDTLFRTREGDKRRDGLGNPVPTLTDAQPGAVDAQSLYVCLQGSGFVRGAVVQVNGISRETSVSDSTRLAVQLLEEDLQAGRQLSLVVLNPPPGGGASAPLMLPLLEPAAPPLAAPVGLSAPGVVMLHPEGDVDGCDCPIEEETADEDLPAATGGVQA</sequence>
<protein>
    <submittedName>
        <fullName evidence="2">Uncharacterized protein</fullName>
    </submittedName>
</protein>
<organism evidence="2 3">
    <name type="scientific">Pseudomonas nitroreducens</name>
    <dbReference type="NCBI Taxonomy" id="46680"/>
    <lineage>
        <taxon>Bacteria</taxon>
        <taxon>Pseudomonadati</taxon>
        <taxon>Pseudomonadota</taxon>
        <taxon>Gammaproteobacteria</taxon>
        <taxon>Pseudomonadales</taxon>
        <taxon>Pseudomonadaceae</taxon>
        <taxon>Pseudomonas</taxon>
    </lineage>
</organism>
<evidence type="ECO:0000313" key="2">
    <source>
        <dbReference type="EMBL" id="MBB4865642.1"/>
    </source>
</evidence>
<dbReference type="RefSeq" id="WP_184593336.1">
    <property type="nucleotide sequence ID" value="NZ_JACHLI010000020.1"/>
</dbReference>
<feature type="transmembrane region" description="Helical" evidence="1">
    <location>
        <begin position="102"/>
        <end position="124"/>
    </location>
</feature>
<dbReference type="Proteomes" id="UP000566995">
    <property type="component" value="Unassembled WGS sequence"/>
</dbReference>
<proteinExistence type="predicted"/>
<reference evidence="2 3" key="1">
    <citation type="submission" date="2020-08" db="EMBL/GenBank/DDBJ databases">
        <title>Functional genomics of gut bacteria from endangered species of beetles.</title>
        <authorList>
            <person name="Carlos-Shanley C."/>
        </authorList>
    </citation>
    <scope>NUCLEOTIDE SEQUENCE [LARGE SCALE GENOMIC DNA]</scope>
    <source>
        <strain evidence="2 3">S00179</strain>
    </source>
</reference>
<comment type="caution">
    <text evidence="2">The sequence shown here is derived from an EMBL/GenBank/DDBJ whole genome shotgun (WGS) entry which is preliminary data.</text>
</comment>
<dbReference type="EMBL" id="JACHLI010000020">
    <property type="protein sequence ID" value="MBB4865642.1"/>
    <property type="molecule type" value="Genomic_DNA"/>
</dbReference>
<keyword evidence="1" id="KW-0812">Transmembrane</keyword>
<keyword evidence="1" id="KW-0472">Membrane</keyword>
<dbReference type="AlphaFoldDB" id="A0A7W7P3V5"/>
<accession>A0A7W7P3V5</accession>
<feature type="transmembrane region" description="Helical" evidence="1">
    <location>
        <begin position="15"/>
        <end position="37"/>
    </location>
</feature>
<evidence type="ECO:0000313" key="3">
    <source>
        <dbReference type="Proteomes" id="UP000566995"/>
    </source>
</evidence>